<evidence type="ECO:0000256" key="1">
    <source>
        <dbReference type="RuleBase" id="RU004429"/>
    </source>
</evidence>
<sequence length="297" mass="30694">MITLVTAQAVAFWLLAPLMVLGALGIVLSRKPVHSALFMAFVMIALAIQYGALDSPFLLAVQIIVYTGAIMMLFLFVVMLVGVDTTDSIVETIKGQRVLAALAALALLVLVVVGIGHAVGGAPRGLADANSIGNAQGIAALLFGPYVLVFEAAAALLLIATIGAMVLAHRERTTPKKSQPEQSRERMQAYARTGAHPGGLPASGVFARHNGVDAPALLPDGSVSEPSVSRTLKLRGVMLQGDTLADPVRESLAAIEPQATDAVGGRTVAAARADREQLETAASAGTGTDSAEGTEQR</sequence>
<gene>
    <name evidence="3" type="ORF">Rai3103_02890</name>
</gene>
<dbReference type="EMBL" id="CP045725">
    <property type="protein sequence ID" value="QGF22794.1"/>
    <property type="molecule type" value="Genomic_DNA"/>
</dbReference>
<feature type="transmembrane region" description="Helical" evidence="1">
    <location>
        <begin position="98"/>
        <end position="119"/>
    </location>
</feature>
<proteinExistence type="inferred from homology"/>
<keyword evidence="1" id="KW-1133">Transmembrane helix</keyword>
<comment type="function">
    <text evidence="1">NDH-1 shuttles electrons from NADH, via FMN and iron-sulfur (Fe-S) centers, to quinones in the respiratory chain. Couples the redox reaction to proton translocation (for every two electrons transferred, four hydrogen ions are translocated across the cytoplasmic membrane), and thus conserves the redox energy in a proton gradient.</text>
</comment>
<dbReference type="KEGG" id="rain:Rai3103_02890"/>
<keyword evidence="1" id="KW-0472">Membrane</keyword>
<feature type="transmembrane region" description="Helical" evidence="1">
    <location>
        <begin position="6"/>
        <end position="28"/>
    </location>
</feature>
<keyword evidence="1" id="KW-1003">Cell membrane</keyword>
<accession>A0A5Q2FBK4</accession>
<feature type="transmembrane region" description="Helical" evidence="1">
    <location>
        <begin position="139"/>
        <end position="168"/>
    </location>
</feature>
<organism evidence="3 4">
    <name type="scientific">Raineyella fluvialis</name>
    <dbReference type="NCBI Taxonomy" id="2662261"/>
    <lineage>
        <taxon>Bacteria</taxon>
        <taxon>Bacillati</taxon>
        <taxon>Actinomycetota</taxon>
        <taxon>Actinomycetes</taxon>
        <taxon>Propionibacteriales</taxon>
        <taxon>Propionibacteriaceae</taxon>
        <taxon>Raineyella</taxon>
    </lineage>
</organism>
<protein>
    <recommendedName>
        <fullName evidence="1">NADH-quinone oxidoreductase subunit J</fullName>
        <ecNumber evidence="1">7.1.1.-</ecNumber>
    </recommendedName>
</protein>
<dbReference type="GO" id="GO:0016491">
    <property type="term" value="F:oxidoreductase activity"/>
    <property type="evidence" value="ECO:0007669"/>
    <property type="project" value="UniProtKB-KW"/>
</dbReference>
<dbReference type="GO" id="GO:0008137">
    <property type="term" value="F:NADH dehydrogenase (ubiquinone) activity"/>
    <property type="evidence" value="ECO:0007669"/>
    <property type="project" value="UniProtKB-UniRule"/>
</dbReference>
<comment type="catalytic activity">
    <reaction evidence="1">
        <text>a quinone + NADH + 5 H(+)(in) = a quinol + NAD(+) + 4 H(+)(out)</text>
        <dbReference type="Rhea" id="RHEA:57888"/>
        <dbReference type="ChEBI" id="CHEBI:15378"/>
        <dbReference type="ChEBI" id="CHEBI:24646"/>
        <dbReference type="ChEBI" id="CHEBI:57540"/>
        <dbReference type="ChEBI" id="CHEBI:57945"/>
        <dbReference type="ChEBI" id="CHEBI:132124"/>
    </reaction>
</comment>
<keyword evidence="3" id="KW-0560">Oxidoreductase</keyword>
<reference evidence="3 4" key="1">
    <citation type="submission" date="2019-10" db="EMBL/GenBank/DDBJ databases">
        <title>Genomic analysis of Raineyella sp. CBA3103.</title>
        <authorList>
            <person name="Roh S.W."/>
        </authorList>
    </citation>
    <scope>NUCLEOTIDE SEQUENCE [LARGE SCALE GENOMIC DNA]</scope>
    <source>
        <strain evidence="3 4">CBA3103</strain>
    </source>
</reference>
<feature type="compositionally biased region" description="Low complexity" evidence="2">
    <location>
        <begin position="279"/>
        <end position="297"/>
    </location>
</feature>
<evidence type="ECO:0000256" key="2">
    <source>
        <dbReference type="SAM" id="MobiDB-lite"/>
    </source>
</evidence>
<keyword evidence="1" id="KW-0874">Quinone</keyword>
<dbReference type="RefSeq" id="WP_153571321.1">
    <property type="nucleotide sequence ID" value="NZ_CP045725.1"/>
</dbReference>
<dbReference type="Gene3D" id="1.20.120.1200">
    <property type="entry name" value="NADH-ubiquinone/plastoquinone oxidoreductase chain 6, subunit NuoJ"/>
    <property type="match status" value="1"/>
</dbReference>
<evidence type="ECO:0000313" key="3">
    <source>
        <dbReference type="EMBL" id="QGF22794.1"/>
    </source>
</evidence>
<dbReference type="NCBIfam" id="NF005165">
    <property type="entry name" value="PRK06638.1-5"/>
    <property type="match status" value="1"/>
</dbReference>
<dbReference type="PANTHER" id="PTHR33269:SF19">
    <property type="entry name" value="NADH-QUINONE OXIDOREDUCTASE SUBUNIT J"/>
    <property type="match status" value="1"/>
</dbReference>
<dbReference type="AlphaFoldDB" id="A0A5Q2FBK4"/>
<feature type="transmembrane region" description="Helical" evidence="1">
    <location>
        <begin position="35"/>
        <end position="53"/>
    </location>
</feature>
<comment type="subcellular location">
    <subcellularLocation>
        <location evidence="1">Cell membrane</location>
        <topology evidence="1">Multi-pass membrane protein</topology>
    </subcellularLocation>
</comment>
<dbReference type="EC" id="7.1.1.-" evidence="1"/>
<keyword evidence="1" id="KW-0520">NAD</keyword>
<dbReference type="Pfam" id="PF00499">
    <property type="entry name" value="Oxidored_q3"/>
    <property type="match status" value="1"/>
</dbReference>
<dbReference type="InterPro" id="IPR001457">
    <property type="entry name" value="NADH_UbQ/plastoQ_OxRdtase_su6"/>
</dbReference>
<feature type="region of interest" description="Disordered" evidence="2">
    <location>
        <begin position="263"/>
        <end position="297"/>
    </location>
</feature>
<dbReference type="PANTHER" id="PTHR33269">
    <property type="entry name" value="NADH-UBIQUINONE OXIDOREDUCTASE CHAIN 6"/>
    <property type="match status" value="1"/>
</dbReference>
<dbReference type="GO" id="GO:0048038">
    <property type="term" value="F:quinone binding"/>
    <property type="evidence" value="ECO:0007669"/>
    <property type="project" value="UniProtKB-UniRule"/>
</dbReference>
<dbReference type="Proteomes" id="UP000386847">
    <property type="component" value="Chromosome"/>
</dbReference>
<dbReference type="GO" id="GO:0005886">
    <property type="term" value="C:plasma membrane"/>
    <property type="evidence" value="ECO:0007669"/>
    <property type="project" value="UniProtKB-SubCell"/>
</dbReference>
<comment type="similarity">
    <text evidence="1">Belongs to the complex I subunit 6 family.</text>
</comment>
<name>A0A5Q2FBK4_9ACTN</name>
<evidence type="ECO:0000313" key="4">
    <source>
        <dbReference type="Proteomes" id="UP000386847"/>
    </source>
</evidence>
<keyword evidence="1" id="KW-0812">Transmembrane</keyword>
<dbReference type="InterPro" id="IPR042106">
    <property type="entry name" value="Nuo/plastoQ_OxRdtase_6_NuoJ"/>
</dbReference>
<keyword evidence="4" id="KW-1185">Reference proteome</keyword>
<feature type="transmembrane region" description="Helical" evidence="1">
    <location>
        <begin position="59"/>
        <end position="86"/>
    </location>
</feature>